<dbReference type="GO" id="GO:0005886">
    <property type="term" value="C:plasma membrane"/>
    <property type="evidence" value="ECO:0007669"/>
    <property type="project" value="TreeGrafter"/>
</dbReference>
<dbReference type="VEuPathDB" id="FungiDB:BTJ68_03243"/>
<evidence type="ECO:0000256" key="5">
    <source>
        <dbReference type="ARBA" id="ARBA00023136"/>
    </source>
</evidence>
<reference evidence="10 11" key="1">
    <citation type="journal article" date="2018" name="BMC Genomics">
        <title>Genomic evidence for intraspecific hybridization in a clonal and extremely halotolerant yeast.</title>
        <authorList>
            <person name="Gostincar C."/>
            <person name="Stajich J.E."/>
            <person name="Zupancic J."/>
            <person name="Zalar P."/>
            <person name="Gunde-Cimerman N."/>
        </authorList>
    </citation>
    <scope>NUCLEOTIDE SEQUENCE [LARGE SCALE GENOMIC DNA]</scope>
    <source>
        <strain evidence="9 11">EXF-6651</strain>
        <strain evidence="8 10">EXF-6669</strain>
    </source>
</reference>
<dbReference type="PANTHER" id="PTHR11616:SF240">
    <property type="entry name" value="BLOATED TUBULES, ISOFORM B-RELATED"/>
    <property type="match status" value="1"/>
</dbReference>
<dbReference type="EMBL" id="QWIM01002928">
    <property type="protein sequence ID" value="RMY06276.1"/>
    <property type="molecule type" value="Genomic_DNA"/>
</dbReference>
<sequence>MAITNWLKKAGSFFTSKKAKKSEDGRDQWPSRTAFLLASVGGAVGQGNIIRYPSQVFNNIGLQWFIPYLIAIFILAIPGLILEVSIGQAYRGGTIVAFNNVNRRTRGTGLASIFVSSVVVVYFVIMTVNPGFLCEILILYSILVWIMIYFRHSFTSPLPWEGRTEEFYYQQVLRQVDPIPGIIENGTVQRFASYPDLSLIGETVGWSAFTWFCVWLCMYGGVSTTGRAVYFTMGLPIIFTIILIGRCTSLENAGRGIKLYFATWNGEQLSNPDIWQTACGQVFFSTGVGFGYYIAYASFNAKYANAVQDAIILVCSNCFFETVAAFAVFGVVGYLDINPSNTERLGSFEIGFLTYPAALVEMPGANFWSVLFFLTLMLLGISSTYPMLDVIATGIMDRFGHKVSKPWISTGLVTSAFLISLMYCTRFGYYLLDGVDRWINNLALVFVVWAEMSLSTTVYRYTDILGQTGKPAYFLWNAGYFGGQILGVAVGHGVSAPAGAGAGFGCFVVFTGVALLIAKTPDAEAPGLFNRNAFFKRFWFLAFYSGNQLRRDLNVIVAAGKNWNIPALWGPLLRYISSPILFIVYSFAYPEFETLKDDPVYIFGFILAHICLVAMVVSVIAPRFFDVFVPVDRRDDGVREYAPNVTEGLLDAEAIERSESGSGDEKRSSSDNAKADKPL</sequence>
<comment type="caution">
    <text evidence="9">The sequence shown here is derived from an EMBL/GenBank/DDBJ whole genome shotgun (WGS) entry which is preliminary data.</text>
</comment>
<feature type="transmembrane region" description="Helical" evidence="7">
    <location>
        <begin position="107"/>
        <end position="125"/>
    </location>
</feature>
<dbReference type="Proteomes" id="UP000271337">
    <property type="component" value="Unassembled WGS sequence"/>
</dbReference>
<dbReference type="GO" id="GO:0035725">
    <property type="term" value="P:sodium ion transmembrane transport"/>
    <property type="evidence" value="ECO:0007669"/>
    <property type="project" value="TreeGrafter"/>
</dbReference>
<evidence type="ECO:0000256" key="6">
    <source>
        <dbReference type="SAM" id="MobiDB-lite"/>
    </source>
</evidence>
<dbReference type="CDD" id="cd11554">
    <property type="entry name" value="SLC6sbd_u2"/>
    <property type="match status" value="1"/>
</dbReference>
<evidence type="ECO:0000313" key="11">
    <source>
        <dbReference type="Proteomes" id="UP000276864"/>
    </source>
</evidence>
<evidence type="ECO:0000256" key="2">
    <source>
        <dbReference type="ARBA" id="ARBA00022448"/>
    </source>
</evidence>
<evidence type="ECO:0000256" key="4">
    <source>
        <dbReference type="ARBA" id="ARBA00022989"/>
    </source>
</evidence>
<protein>
    <submittedName>
        <fullName evidence="9">Uncharacterized protein</fullName>
    </submittedName>
</protein>
<feature type="transmembrane region" description="Helical" evidence="7">
    <location>
        <begin position="601"/>
        <end position="625"/>
    </location>
</feature>
<comment type="subcellular location">
    <subcellularLocation>
        <location evidence="1">Membrane</location>
        <topology evidence="1">Multi-pass membrane protein</topology>
    </subcellularLocation>
</comment>
<organism evidence="9 11">
    <name type="scientific">Hortaea werneckii</name>
    <name type="common">Black yeast</name>
    <name type="synonym">Cladosporium werneckii</name>
    <dbReference type="NCBI Taxonomy" id="91943"/>
    <lineage>
        <taxon>Eukaryota</taxon>
        <taxon>Fungi</taxon>
        <taxon>Dikarya</taxon>
        <taxon>Ascomycota</taxon>
        <taxon>Pezizomycotina</taxon>
        <taxon>Dothideomycetes</taxon>
        <taxon>Dothideomycetidae</taxon>
        <taxon>Mycosphaerellales</taxon>
        <taxon>Teratosphaeriaceae</taxon>
        <taxon>Hortaea</taxon>
    </lineage>
</organism>
<dbReference type="SUPFAM" id="SSF161070">
    <property type="entry name" value="SNF-like"/>
    <property type="match status" value="1"/>
</dbReference>
<feature type="transmembrane region" description="Helical" evidence="7">
    <location>
        <begin position="367"/>
        <end position="388"/>
    </location>
</feature>
<name>A0A3M6YT63_HORWE</name>
<evidence type="ECO:0000313" key="9">
    <source>
        <dbReference type="EMBL" id="RMY06276.1"/>
    </source>
</evidence>
<evidence type="ECO:0000313" key="8">
    <source>
        <dbReference type="EMBL" id="RMX91406.1"/>
    </source>
</evidence>
<feature type="transmembrane region" description="Helical" evidence="7">
    <location>
        <begin position="131"/>
        <end position="150"/>
    </location>
</feature>
<feature type="transmembrane region" description="Helical" evidence="7">
    <location>
        <begin position="500"/>
        <end position="518"/>
    </location>
</feature>
<feature type="transmembrane region" description="Helical" evidence="7">
    <location>
        <begin position="310"/>
        <end position="335"/>
    </location>
</feature>
<feature type="transmembrane region" description="Helical" evidence="7">
    <location>
        <begin position="65"/>
        <end position="86"/>
    </location>
</feature>
<dbReference type="PRINTS" id="PR00176">
    <property type="entry name" value="NANEUSMPORT"/>
</dbReference>
<accession>A0A3M6YT63</accession>
<feature type="transmembrane region" description="Helical" evidence="7">
    <location>
        <begin position="228"/>
        <end position="245"/>
    </location>
</feature>
<feature type="transmembrane region" description="Helical" evidence="7">
    <location>
        <begin position="408"/>
        <end position="432"/>
    </location>
</feature>
<dbReference type="InterPro" id="IPR037272">
    <property type="entry name" value="SNS_sf"/>
</dbReference>
<feature type="region of interest" description="Disordered" evidence="6">
    <location>
        <begin position="655"/>
        <end position="679"/>
    </location>
</feature>
<gene>
    <name evidence="9" type="ORF">D0866_15077</name>
    <name evidence="8" type="ORF">D0867_14978</name>
</gene>
<evidence type="ECO:0000256" key="1">
    <source>
        <dbReference type="ARBA" id="ARBA00004141"/>
    </source>
</evidence>
<keyword evidence="4 7" id="KW-1133">Transmembrane helix</keyword>
<feature type="transmembrane region" description="Helical" evidence="7">
    <location>
        <begin position="473"/>
        <end position="494"/>
    </location>
</feature>
<feature type="transmembrane region" description="Helical" evidence="7">
    <location>
        <begin position="438"/>
        <end position="461"/>
    </location>
</feature>
<keyword evidence="2" id="KW-0813">Transport</keyword>
<dbReference type="InterPro" id="IPR000175">
    <property type="entry name" value="Na/ntran_symport"/>
</dbReference>
<evidence type="ECO:0000256" key="3">
    <source>
        <dbReference type="ARBA" id="ARBA00022692"/>
    </source>
</evidence>
<feature type="transmembrane region" description="Helical" evidence="7">
    <location>
        <begin position="199"/>
        <end position="222"/>
    </location>
</feature>
<dbReference type="PROSITE" id="PS50267">
    <property type="entry name" value="NA_NEUROTRAN_SYMP_3"/>
    <property type="match status" value="1"/>
</dbReference>
<dbReference type="Pfam" id="PF00209">
    <property type="entry name" value="SNF"/>
    <property type="match status" value="1"/>
</dbReference>
<dbReference type="PANTHER" id="PTHR11616">
    <property type="entry name" value="SODIUM/CHLORIDE DEPENDENT TRANSPORTER"/>
    <property type="match status" value="1"/>
</dbReference>
<evidence type="ECO:0000256" key="7">
    <source>
        <dbReference type="SAM" id="Phobius"/>
    </source>
</evidence>
<dbReference type="EMBL" id="QWIL01002992">
    <property type="protein sequence ID" value="RMX91406.1"/>
    <property type="molecule type" value="Genomic_DNA"/>
</dbReference>
<dbReference type="Proteomes" id="UP000276864">
    <property type="component" value="Unassembled WGS sequence"/>
</dbReference>
<keyword evidence="3 7" id="KW-0812">Transmembrane</keyword>
<keyword evidence="5 7" id="KW-0472">Membrane</keyword>
<dbReference type="OrthoDB" id="6581954at2759"/>
<proteinExistence type="predicted"/>
<dbReference type="AlphaFoldDB" id="A0A3M6YT63"/>
<feature type="transmembrane region" description="Helical" evidence="7">
    <location>
        <begin position="572"/>
        <end position="589"/>
    </location>
</feature>
<evidence type="ECO:0000313" key="10">
    <source>
        <dbReference type="Proteomes" id="UP000271337"/>
    </source>
</evidence>